<name>A0A7W7SLI2_9ACTN</name>
<dbReference type="Pfam" id="PF01638">
    <property type="entry name" value="HxlR"/>
    <property type="match status" value="1"/>
</dbReference>
<comment type="caution">
    <text evidence="2">The sequence shown here is derived from an EMBL/GenBank/DDBJ whole genome shotgun (WGS) entry which is preliminary data.</text>
</comment>
<accession>A0A7W7SLI2</accession>
<dbReference type="Proteomes" id="UP000578819">
    <property type="component" value="Unassembled WGS sequence"/>
</dbReference>
<protein>
    <submittedName>
        <fullName evidence="2">DNA-binding HxlR family transcriptional regulator</fullName>
    </submittedName>
</protein>
<feature type="domain" description="HTH hxlR-type" evidence="1">
    <location>
        <begin position="30"/>
        <end position="60"/>
    </location>
</feature>
<evidence type="ECO:0000313" key="3">
    <source>
        <dbReference type="Proteomes" id="UP000578819"/>
    </source>
</evidence>
<evidence type="ECO:0000259" key="1">
    <source>
        <dbReference type="Pfam" id="PF01638"/>
    </source>
</evidence>
<gene>
    <name evidence="2" type="ORF">FHR38_000726</name>
</gene>
<evidence type="ECO:0000313" key="2">
    <source>
        <dbReference type="EMBL" id="MBB4956993.1"/>
    </source>
</evidence>
<keyword evidence="3" id="KW-1185">Reference proteome</keyword>
<organism evidence="2 3">
    <name type="scientific">Micromonospora polyrhachis</name>
    <dbReference type="NCBI Taxonomy" id="1282883"/>
    <lineage>
        <taxon>Bacteria</taxon>
        <taxon>Bacillati</taxon>
        <taxon>Actinomycetota</taxon>
        <taxon>Actinomycetes</taxon>
        <taxon>Micromonosporales</taxon>
        <taxon>Micromonosporaceae</taxon>
        <taxon>Micromonospora</taxon>
    </lineage>
</organism>
<keyword evidence="2" id="KW-0238">DNA-binding</keyword>
<dbReference type="RefSeq" id="WP_184539191.1">
    <property type="nucleotide sequence ID" value="NZ_JACHJW010000001.1"/>
</dbReference>
<dbReference type="InterPro" id="IPR036388">
    <property type="entry name" value="WH-like_DNA-bd_sf"/>
</dbReference>
<sequence length="74" mass="8194">MNRSICVRASSRVCSTNRTGSPSAPAIAEARVEYEISEVGRSLAPFFAHLTEWAATNLSKVEQARHDYDTRPAR</sequence>
<dbReference type="GO" id="GO:0003677">
    <property type="term" value="F:DNA binding"/>
    <property type="evidence" value="ECO:0007669"/>
    <property type="project" value="UniProtKB-KW"/>
</dbReference>
<dbReference type="InterPro" id="IPR002577">
    <property type="entry name" value="HTH_HxlR"/>
</dbReference>
<dbReference type="EMBL" id="JACHJW010000001">
    <property type="protein sequence ID" value="MBB4956993.1"/>
    <property type="molecule type" value="Genomic_DNA"/>
</dbReference>
<dbReference type="AlphaFoldDB" id="A0A7W7SLI2"/>
<dbReference type="Gene3D" id="1.10.10.10">
    <property type="entry name" value="Winged helix-like DNA-binding domain superfamily/Winged helix DNA-binding domain"/>
    <property type="match status" value="1"/>
</dbReference>
<proteinExistence type="predicted"/>
<reference evidence="2 3" key="1">
    <citation type="submission" date="2020-08" db="EMBL/GenBank/DDBJ databases">
        <title>Sequencing the genomes of 1000 actinobacteria strains.</title>
        <authorList>
            <person name="Klenk H.-P."/>
        </authorList>
    </citation>
    <scope>NUCLEOTIDE SEQUENCE [LARGE SCALE GENOMIC DNA]</scope>
    <source>
        <strain evidence="2 3">DSM 45886</strain>
    </source>
</reference>